<name>B2IDS4_BEII9</name>
<dbReference type="EMBL" id="CP001016">
    <property type="protein sequence ID" value="ACB96856.1"/>
    <property type="molecule type" value="Genomic_DNA"/>
</dbReference>
<evidence type="ECO:0000256" key="2">
    <source>
        <dbReference type="ARBA" id="ARBA00011424"/>
    </source>
</evidence>
<dbReference type="InterPro" id="IPR015813">
    <property type="entry name" value="Pyrv/PenolPyrv_kinase-like_dom"/>
</dbReference>
<dbReference type="GO" id="GO:0003864">
    <property type="term" value="F:3-methyl-2-oxobutanoate hydroxymethyltransferase activity"/>
    <property type="evidence" value="ECO:0007669"/>
    <property type="project" value="UniProtKB-UniRule"/>
</dbReference>
<evidence type="ECO:0000256" key="9">
    <source>
        <dbReference type="PIRSR" id="PIRSR000388-3"/>
    </source>
</evidence>
<gene>
    <name evidence="10" type="ordered locus">Bind_3297</name>
</gene>
<keyword evidence="11" id="KW-1185">Reference proteome</keyword>
<evidence type="ECO:0000256" key="3">
    <source>
        <dbReference type="ARBA" id="ARBA00012618"/>
    </source>
</evidence>
<dbReference type="eggNOG" id="COG0413">
    <property type="taxonomic scope" value="Bacteria"/>
</dbReference>
<keyword evidence="10" id="KW-0489">Methyltransferase</keyword>
<accession>B2IDS4</accession>
<evidence type="ECO:0000256" key="1">
    <source>
        <dbReference type="ARBA" id="ARBA00008676"/>
    </source>
</evidence>
<feature type="binding site" evidence="8">
    <location>
        <position position="85"/>
    </location>
    <ligand>
        <name>3-methyl-2-oxobutanoate</name>
        <dbReference type="ChEBI" id="CHEBI:11851"/>
    </ligand>
</feature>
<dbReference type="STRING" id="395963.Bind_3297"/>
<dbReference type="GO" id="GO:0015940">
    <property type="term" value="P:pantothenate biosynthetic process"/>
    <property type="evidence" value="ECO:0007669"/>
    <property type="project" value="UniProtKB-UniRule"/>
</dbReference>
<dbReference type="NCBIfam" id="NF001452">
    <property type="entry name" value="PRK00311.1"/>
    <property type="match status" value="1"/>
</dbReference>
<dbReference type="EC" id="2.1.2.11" evidence="3 6"/>
<proteinExistence type="inferred from homology"/>
<dbReference type="Pfam" id="PF02548">
    <property type="entry name" value="Pantoate_transf"/>
    <property type="match status" value="1"/>
</dbReference>
<sequence>MSMADKAARFAEMKRRGEPIAMLTAYDAPMARAEAAARVDILLVGDSVGTNMLGYASEQEVTLADMAHHTRAVRRGAPDAFVISDLPVATYETPTEAVANARVLAEAGADMVKFEGCRPAIVEALVGAGFAVCGHLGLEPQHHAEKRLKGKQAGEAHQLVEAALTMEKAGIAMLVLELIPEEVAEIVTQRLKVPTIGIGAGRATDGQVLVICDVLGYTKAAFRHNKRYAEVGETMEAAARAYVGDVHSKAFPAAANAFPMNKEQLPEFLASLA</sequence>
<dbReference type="GO" id="GO:0008168">
    <property type="term" value="F:methyltransferase activity"/>
    <property type="evidence" value="ECO:0007669"/>
    <property type="project" value="UniProtKB-KW"/>
</dbReference>
<dbReference type="NCBIfam" id="TIGR00222">
    <property type="entry name" value="panB"/>
    <property type="match status" value="1"/>
</dbReference>
<evidence type="ECO:0000256" key="6">
    <source>
        <dbReference type="NCBIfam" id="TIGR00222"/>
    </source>
</evidence>
<keyword evidence="5 10" id="KW-0808">Transferase</keyword>
<dbReference type="HOGENOM" id="CLU_036645_1_0_5"/>
<dbReference type="AlphaFoldDB" id="B2IDS4"/>
<protein>
    <recommendedName>
        <fullName evidence="3 6">3-methyl-2-oxobutanoate hydroxymethyltransferase</fullName>
        <ecNumber evidence="3 6">2.1.2.11</ecNumber>
    </recommendedName>
</protein>
<dbReference type="GO" id="GO:0032259">
    <property type="term" value="P:methylation"/>
    <property type="evidence" value="ECO:0007669"/>
    <property type="project" value="UniProtKB-KW"/>
</dbReference>
<dbReference type="InterPro" id="IPR003700">
    <property type="entry name" value="Pantoate_hydroxy_MeTrfase"/>
</dbReference>
<comment type="subunit">
    <text evidence="2">Homodecamer; pentamer of dimers.</text>
</comment>
<evidence type="ECO:0000256" key="4">
    <source>
        <dbReference type="ARBA" id="ARBA00022655"/>
    </source>
</evidence>
<feature type="binding site" evidence="8">
    <location>
        <position position="113"/>
    </location>
    <ligand>
        <name>3-methyl-2-oxobutanoate</name>
        <dbReference type="ChEBI" id="CHEBI:11851"/>
    </ligand>
</feature>
<dbReference type="OrthoDB" id="9781789at2"/>
<comment type="cofactor">
    <cofactor evidence="9">
        <name>Mg(2+)</name>
        <dbReference type="ChEBI" id="CHEBI:18420"/>
    </cofactor>
    <text evidence="9">Binds 1 Mg(2+) ion per subunit.</text>
</comment>
<dbReference type="Gene3D" id="3.20.20.60">
    <property type="entry name" value="Phosphoenolpyruvate-binding domains"/>
    <property type="match status" value="1"/>
</dbReference>
<organism evidence="10 11">
    <name type="scientific">Beijerinckia indica subsp. indica (strain ATCC 9039 / DSM 1715 / NCIMB 8712)</name>
    <dbReference type="NCBI Taxonomy" id="395963"/>
    <lineage>
        <taxon>Bacteria</taxon>
        <taxon>Pseudomonadati</taxon>
        <taxon>Pseudomonadota</taxon>
        <taxon>Alphaproteobacteria</taxon>
        <taxon>Hyphomicrobiales</taxon>
        <taxon>Beijerinckiaceae</taxon>
        <taxon>Beijerinckia</taxon>
    </lineage>
</organism>
<dbReference type="GO" id="GO:0000287">
    <property type="term" value="F:magnesium ion binding"/>
    <property type="evidence" value="ECO:0007669"/>
    <property type="project" value="TreeGrafter"/>
</dbReference>
<evidence type="ECO:0000313" key="11">
    <source>
        <dbReference type="Proteomes" id="UP000001695"/>
    </source>
</evidence>
<dbReference type="InterPro" id="IPR040442">
    <property type="entry name" value="Pyrv_kinase-like_dom_sf"/>
</dbReference>
<reference evidence="10 11" key="2">
    <citation type="journal article" date="2010" name="J. Bacteriol.">
        <title>Complete genome sequence of Beijerinckia indica subsp. indica.</title>
        <authorList>
            <person name="Tamas I."/>
            <person name="Dedysh S.N."/>
            <person name="Liesack W."/>
            <person name="Stott M.B."/>
            <person name="Alam M."/>
            <person name="Murrell J.C."/>
            <person name="Dunfield P.F."/>
        </authorList>
    </citation>
    <scope>NUCLEOTIDE SEQUENCE [LARGE SCALE GENOMIC DNA]</scope>
    <source>
        <strain evidence="11">ATCC 9039 / DSM 1715 / NCIMB 8712</strain>
    </source>
</reference>
<feature type="binding site" evidence="9">
    <location>
        <position position="46"/>
    </location>
    <ligand>
        <name>Mg(2+)</name>
        <dbReference type="ChEBI" id="CHEBI:18420"/>
    </ligand>
</feature>
<keyword evidence="4" id="KW-0566">Pantothenate biosynthesis</keyword>
<dbReference type="PIRSF" id="PIRSF000388">
    <property type="entry name" value="Pantoate_hydroxy_MeTrfase"/>
    <property type="match status" value="1"/>
</dbReference>
<dbReference type="PANTHER" id="PTHR20881">
    <property type="entry name" value="3-METHYL-2-OXOBUTANOATE HYDROXYMETHYLTRANSFERASE"/>
    <property type="match status" value="1"/>
</dbReference>
<feature type="binding site" evidence="8">
    <location>
        <begin position="46"/>
        <end position="47"/>
    </location>
    <ligand>
        <name>3-methyl-2-oxobutanoate</name>
        <dbReference type="ChEBI" id="CHEBI:11851"/>
    </ligand>
</feature>
<dbReference type="CDD" id="cd06557">
    <property type="entry name" value="KPHMT-like"/>
    <property type="match status" value="1"/>
</dbReference>
<dbReference type="KEGG" id="bid:Bind_3297"/>
<reference evidence="11" key="1">
    <citation type="submission" date="2008-03" db="EMBL/GenBank/DDBJ databases">
        <title>Complete sequence of chromosome of Beijerinckia indica subsp. indica ATCC 9039.</title>
        <authorList>
            <consortium name="US DOE Joint Genome Institute"/>
            <person name="Copeland A."/>
            <person name="Lucas S."/>
            <person name="Lapidus A."/>
            <person name="Glavina del Rio T."/>
            <person name="Dalin E."/>
            <person name="Tice H."/>
            <person name="Bruce D."/>
            <person name="Goodwin L."/>
            <person name="Pitluck S."/>
            <person name="LaButti K."/>
            <person name="Schmutz J."/>
            <person name="Larimer F."/>
            <person name="Land M."/>
            <person name="Hauser L."/>
            <person name="Kyrpides N."/>
            <person name="Mikhailova N."/>
            <person name="Dunfield P.F."/>
            <person name="Dedysh S.N."/>
            <person name="Liesack W."/>
            <person name="Saw J.H."/>
            <person name="Alam M."/>
            <person name="Chen Y."/>
            <person name="Murrell J.C."/>
            <person name="Richardson P."/>
        </authorList>
    </citation>
    <scope>NUCLEOTIDE SEQUENCE [LARGE SCALE GENOMIC DNA]</scope>
    <source>
        <strain evidence="11">ATCC 9039 / DSM 1715 / NCIMB 8712</strain>
    </source>
</reference>
<evidence type="ECO:0000256" key="7">
    <source>
        <dbReference type="PIRSR" id="PIRSR000388-1"/>
    </source>
</evidence>
<evidence type="ECO:0000256" key="5">
    <source>
        <dbReference type="ARBA" id="ARBA00022679"/>
    </source>
</evidence>
<dbReference type="GO" id="GO:0005737">
    <property type="term" value="C:cytoplasm"/>
    <property type="evidence" value="ECO:0007669"/>
    <property type="project" value="TreeGrafter"/>
</dbReference>
<dbReference type="SUPFAM" id="SSF51621">
    <property type="entry name" value="Phosphoenolpyruvate/pyruvate domain"/>
    <property type="match status" value="1"/>
</dbReference>
<comment type="similarity">
    <text evidence="1">Belongs to the PanB family.</text>
</comment>
<feature type="binding site" evidence="9">
    <location>
        <position position="85"/>
    </location>
    <ligand>
        <name>Mg(2+)</name>
        <dbReference type="ChEBI" id="CHEBI:18420"/>
    </ligand>
</feature>
<keyword evidence="9" id="KW-0460">Magnesium</keyword>
<keyword evidence="9" id="KW-0479">Metal-binding</keyword>
<evidence type="ECO:0000313" key="10">
    <source>
        <dbReference type="EMBL" id="ACB96856.1"/>
    </source>
</evidence>
<feature type="active site" description="Proton acceptor" evidence="7">
    <location>
        <position position="177"/>
    </location>
</feature>
<dbReference type="Proteomes" id="UP000001695">
    <property type="component" value="Chromosome"/>
</dbReference>
<feature type="binding site" evidence="9">
    <location>
        <position position="115"/>
    </location>
    <ligand>
        <name>Mg(2+)</name>
        <dbReference type="ChEBI" id="CHEBI:18420"/>
    </ligand>
</feature>
<dbReference type="PANTHER" id="PTHR20881:SF0">
    <property type="entry name" value="3-METHYL-2-OXOBUTANOATE HYDROXYMETHYLTRANSFERASE"/>
    <property type="match status" value="1"/>
</dbReference>
<evidence type="ECO:0000256" key="8">
    <source>
        <dbReference type="PIRSR" id="PIRSR000388-2"/>
    </source>
</evidence>